<dbReference type="Pfam" id="PF07730">
    <property type="entry name" value="HisKA_3"/>
    <property type="match status" value="1"/>
</dbReference>
<keyword evidence="6" id="KW-0418">Kinase</keyword>
<accession>A0A919H0R8</accession>
<feature type="domain" description="Histidine kinase/HSP90-like ATPase" evidence="10">
    <location>
        <begin position="311"/>
        <end position="411"/>
    </location>
</feature>
<dbReference type="SMART" id="SM00387">
    <property type="entry name" value="HATPase_c"/>
    <property type="match status" value="1"/>
</dbReference>
<evidence type="ECO:0000256" key="1">
    <source>
        <dbReference type="ARBA" id="ARBA00000085"/>
    </source>
</evidence>
<keyword evidence="12" id="KW-1185">Reference proteome</keyword>
<keyword evidence="3" id="KW-0597">Phosphoprotein</keyword>
<dbReference type="Gene3D" id="3.30.565.10">
    <property type="entry name" value="Histidine kinase-like ATPase, C-terminal domain"/>
    <property type="match status" value="1"/>
</dbReference>
<keyword evidence="9" id="KW-1133">Transmembrane helix</keyword>
<evidence type="ECO:0000256" key="2">
    <source>
        <dbReference type="ARBA" id="ARBA00012438"/>
    </source>
</evidence>
<evidence type="ECO:0000256" key="4">
    <source>
        <dbReference type="ARBA" id="ARBA00022679"/>
    </source>
</evidence>
<dbReference type="GO" id="GO:0005524">
    <property type="term" value="F:ATP binding"/>
    <property type="evidence" value="ECO:0007669"/>
    <property type="project" value="UniProtKB-KW"/>
</dbReference>
<evidence type="ECO:0000313" key="11">
    <source>
        <dbReference type="EMBL" id="GHI87705.1"/>
    </source>
</evidence>
<evidence type="ECO:0000259" key="10">
    <source>
        <dbReference type="SMART" id="SM00387"/>
    </source>
</evidence>
<feature type="transmembrane region" description="Helical" evidence="9">
    <location>
        <begin position="39"/>
        <end position="63"/>
    </location>
</feature>
<evidence type="ECO:0000256" key="9">
    <source>
        <dbReference type="SAM" id="Phobius"/>
    </source>
</evidence>
<comment type="catalytic activity">
    <reaction evidence="1">
        <text>ATP + protein L-histidine = ADP + protein N-phospho-L-histidine.</text>
        <dbReference type="EC" id="2.7.13.3"/>
    </reaction>
</comment>
<evidence type="ECO:0000256" key="8">
    <source>
        <dbReference type="ARBA" id="ARBA00023012"/>
    </source>
</evidence>
<dbReference type="GO" id="GO:0016020">
    <property type="term" value="C:membrane"/>
    <property type="evidence" value="ECO:0007669"/>
    <property type="project" value="InterPro"/>
</dbReference>
<name>A0A919H0R8_9ACTN</name>
<dbReference type="OrthoDB" id="144293at2"/>
<dbReference type="EC" id="2.7.13.3" evidence="2"/>
<protein>
    <recommendedName>
        <fullName evidence="2">histidine kinase</fullName>
        <ecNumber evidence="2">2.7.13.3</ecNumber>
    </recommendedName>
</protein>
<dbReference type="Pfam" id="PF02518">
    <property type="entry name" value="HATPase_c"/>
    <property type="match status" value="1"/>
</dbReference>
<dbReference type="InterPro" id="IPR003594">
    <property type="entry name" value="HATPase_dom"/>
</dbReference>
<evidence type="ECO:0000313" key="12">
    <source>
        <dbReference type="Proteomes" id="UP000600026"/>
    </source>
</evidence>
<dbReference type="GO" id="GO:0000155">
    <property type="term" value="F:phosphorelay sensor kinase activity"/>
    <property type="evidence" value="ECO:0007669"/>
    <property type="project" value="InterPro"/>
</dbReference>
<dbReference type="AlphaFoldDB" id="A0A919H0R8"/>
<proteinExistence type="predicted"/>
<feature type="transmembrane region" description="Helical" evidence="9">
    <location>
        <begin position="127"/>
        <end position="144"/>
    </location>
</feature>
<sequence length="418" mass="43300">MAATLGISALTGLGRAGARRTAASTAAAAEPGPSLQANALQALCRQVFAFRLVMIALGAPLALGGAAPGAPAYLVGGAVLLTFMVSYALFRDWERFGPLLLRHRWLLAPDMVLSALLLVTATPESPLGLVCVCTPLLAGLVYGWRGSAPYAAVQAIAVGLVAEGLMLSVLCLLAGAAGACLRELLFRFGAAGRALTQTRARLAVAEAVRAERDHLAREMHDSVSKTLHGLALAADALSRTTDPETLRHQAELVASAARRAAAESRSLLTDLRRDLDLDAPGVSLPSELRALCSRDGVEFRVSGVLPVVPSAVARHLVAVVCEALENARRHAQARRVVVEAAVDGPRLTVTVEDDGRGPAGAGADLAALHRAGRFGLIGMTERAAEIGARLDVGPGGGGRGTRVRLDLLVAALAPERSP</sequence>
<gene>
    <name evidence="11" type="ORF">Sxan_50690</name>
</gene>
<keyword evidence="5" id="KW-0547">Nucleotide-binding</keyword>
<comment type="caution">
    <text evidence="11">The sequence shown here is derived from an EMBL/GenBank/DDBJ whole genome shotgun (WGS) entry which is preliminary data.</text>
</comment>
<keyword evidence="9" id="KW-0812">Transmembrane</keyword>
<dbReference type="Gene3D" id="1.20.5.1930">
    <property type="match status" value="1"/>
</dbReference>
<dbReference type="CDD" id="cd16917">
    <property type="entry name" value="HATPase_UhpB-NarQ-NarX-like"/>
    <property type="match status" value="1"/>
</dbReference>
<keyword evidence="4" id="KW-0808">Transferase</keyword>
<dbReference type="PANTHER" id="PTHR24421:SF10">
    <property type="entry name" value="NITRATE_NITRITE SENSOR PROTEIN NARQ"/>
    <property type="match status" value="1"/>
</dbReference>
<organism evidence="11 12">
    <name type="scientific">Streptomyces xanthophaeus</name>
    <dbReference type="NCBI Taxonomy" id="67385"/>
    <lineage>
        <taxon>Bacteria</taxon>
        <taxon>Bacillati</taxon>
        <taxon>Actinomycetota</taxon>
        <taxon>Actinomycetes</taxon>
        <taxon>Kitasatosporales</taxon>
        <taxon>Streptomycetaceae</taxon>
        <taxon>Streptomyces</taxon>
    </lineage>
</organism>
<feature type="transmembrane region" description="Helical" evidence="9">
    <location>
        <begin position="102"/>
        <end position="120"/>
    </location>
</feature>
<feature type="transmembrane region" description="Helical" evidence="9">
    <location>
        <begin position="70"/>
        <end position="90"/>
    </location>
</feature>
<keyword evidence="9" id="KW-0472">Membrane</keyword>
<dbReference type="EMBL" id="BNEE01000006">
    <property type="protein sequence ID" value="GHI87705.1"/>
    <property type="molecule type" value="Genomic_DNA"/>
</dbReference>
<evidence type="ECO:0000256" key="3">
    <source>
        <dbReference type="ARBA" id="ARBA00022553"/>
    </source>
</evidence>
<dbReference type="PANTHER" id="PTHR24421">
    <property type="entry name" value="NITRATE/NITRITE SENSOR PROTEIN NARX-RELATED"/>
    <property type="match status" value="1"/>
</dbReference>
<dbReference type="InterPro" id="IPR036890">
    <property type="entry name" value="HATPase_C_sf"/>
</dbReference>
<dbReference type="GO" id="GO:0046983">
    <property type="term" value="F:protein dimerization activity"/>
    <property type="evidence" value="ECO:0007669"/>
    <property type="project" value="InterPro"/>
</dbReference>
<dbReference type="RefSeq" id="WP_031144455.1">
    <property type="nucleotide sequence ID" value="NZ_BNEE01000006.1"/>
</dbReference>
<evidence type="ECO:0000256" key="7">
    <source>
        <dbReference type="ARBA" id="ARBA00022840"/>
    </source>
</evidence>
<dbReference type="SUPFAM" id="SSF55874">
    <property type="entry name" value="ATPase domain of HSP90 chaperone/DNA topoisomerase II/histidine kinase"/>
    <property type="match status" value="1"/>
</dbReference>
<keyword evidence="8" id="KW-0902">Two-component regulatory system</keyword>
<reference evidence="11" key="1">
    <citation type="submission" date="2020-09" db="EMBL/GenBank/DDBJ databases">
        <title>Whole genome shotgun sequence of Streptomyces xanthophaeus NBRC 12829.</title>
        <authorList>
            <person name="Komaki H."/>
            <person name="Tamura T."/>
        </authorList>
    </citation>
    <scope>NUCLEOTIDE SEQUENCE</scope>
    <source>
        <strain evidence="11">NBRC 12829</strain>
    </source>
</reference>
<keyword evidence="7" id="KW-0067">ATP-binding</keyword>
<evidence type="ECO:0000256" key="6">
    <source>
        <dbReference type="ARBA" id="ARBA00022777"/>
    </source>
</evidence>
<dbReference type="InterPro" id="IPR050482">
    <property type="entry name" value="Sensor_HK_TwoCompSys"/>
</dbReference>
<feature type="transmembrane region" description="Helical" evidence="9">
    <location>
        <begin position="156"/>
        <end position="181"/>
    </location>
</feature>
<evidence type="ECO:0000256" key="5">
    <source>
        <dbReference type="ARBA" id="ARBA00022741"/>
    </source>
</evidence>
<dbReference type="Proteomes" id="UP000600026">
    <property type="component" value="Unassembled WGS sequence"/>
</dbReference>
<dbReference type="InterPro" id="IPR011712">
    <property type="entry name" value="Sig_transdc_His_kin_sub3_dim/P"/>
</dbReference>